<feature type="domain" description="TonB-dependent receptor-like beta-barrel" evidence="14">
    <location>
        <begin position="242"/>
        <end position="688"/>
    </location>
</feature>
<keyword evidence="17" id="KW-1185">Reference proteome</keyword>
<keyword evidence="4 11" id="KW-1134">Transmembrane beta strand</keyword>
<sequence>MKNVCRSLLALSLSATPFAAVAADSVAALLPLSLEELIATPVVTASRHQQGREQTPAHIMVITREQMRDRRYKSLADLLEDLPGVDFQRGTRSTQYNNFVFQGHLSNNKLLILLDGVRIDHPAGGKIPIAENFSLYFAKQVEVLYGPAAALYGADAFAGVINIITEKAGDTPGGKISAGVGSYGSLEGNFLVGGKLGETIALTVGAHYQESDRAPLDKDYPDTYRKVAAGGVPAAQREDYVGNISSQSQYFRLDAGEALTVGFYRNNFRSLSSTGDRPNSVFYLSDAFWDTTIETWQGKYRFDLTPTLKGELILDHSTYEVDPRSRYINSVTNFQNHGYDYSYARRRGIEQNFNWQASDEHVIQAGLGYKDYYAIETPDLPYPYDTSKGAQGQGMIYPNTSLPLRIFDNRYDSWSAYMQWQAQWTPSLSTMVGAREDWFSTYGSSFNPRLGVVWQPAAGNYLKLLYGEAFRAPSPEESYSAFGSFNASGKPSGLFRAPNPSLEPEKSKTLSLTWDWRPTNKFNLVTNAYLTKVEHIIITRADPVPVQYIPGATLTQTESKQNSGRDQYHGIDFIPQWQAHLGGPWHADFWGSYSYVKGWIRETDDGPELQQVNIAAHKIKLGVTLRYQDWLTITPRLQWIDETTTGAINRIQNDRIKLTEPYTVASLHIGAHKLAGEHLSLYFDIYNLFDERYYAANTSSSSAVLQAVPQQPRTFMGTVEYRF</sequence>
<evidence type="ECO:0000256" key="13">
    <source>
        <dbReference type="SAM" id="SignalP"/>
    </source>
</evidence>
<dbReference type="STRING" id="281362.AT959_04485"/>
<evidence type="ECO:0000313" key="16">
    <source>
        <dbReference type="EMBL" id="KXB31627.1"/>
    </source>
</evidence>
<dbReference type="InterPro" id="IPR039426">
    <property type="entry name" value="TonB-dep_rcpt-like"/>
</dbReference>
<organism evidence="16 17">
    <name type="scientific">Dechloromonas denitrificans</name>
    <dbReference type="NCBI Taxonomy" id="281362"/>
    <lineage>
        <taxon>Bacteria</taxon>
        <taxon>Pseudomonadati</taxon>
        <taxon>Pseudomonadota</taxon>
        <taxon>Betaproteobacteria</taxon>
        <taxon>Rhodocyclales</taxon>
        <taxon>Azonexaceae</taxon>
        <taxon>Dechloromonas</taxon>
    </lineage>
</organism>
<dbReference type="RefSeq" id="WP_066881043.1">
    <property type="nucleotide sequence ID" value="NZ_LODL01000010.1"/>
</dbReference>
<evidence type="ECO:0000256" key="6">
    <source>
        <dbReference type="ARBA" id="ARBA00022729"/>
    </source>
</evidence>
<dbReference type="SUPFAM" id="SSF56935">
    <property type="entry name" value="Porins"/>
    <property type="match status" value="1"/>
</dbReference>
<protein>
    <submittedName>
        <fullName evidence="16">TonB-dependent receptor</fullName>
    </submittedName>
</protein>
<reference evidence="16 17" key="1">
    <citation type="submission" date="2015-12" db="EMBL/GenBank/DDBJ databases">
        <title>Nitrous oxide reduction kinetics distinguish bacteria harboring typical versus atypical NosZ.</title>
        <authorList>
            <person name="Yoon S."/>
            <person name="Nissen S."/>
            <person name="Park D."/>
            <person name="Sanford R.A."/>
            <person name="Loeffler F.E."/>
        </authorList>
    </citation>
    <scope>NUCLEOTIDE SEQUENCE [LARGE SCALE GENOMIC DNA]</scope>
    <source>
        <strain evidence="16 17">ATCC BAA-841</strain>
    </source>
</reference>
<dbReference type="PROSITE" id="PS52016">
    <property type="entry name" value="TONB_DEPENDENT_REC_3"/>
    <property type="match status" value="1"/>
</dbReference>
<evidence type="ECO:0000256" key="12">
    <source>
        <dbReference type="RuleBase" id="RU003357"/>
    </source>
</evidence>
<dbReference type="Gene3D" id="2.170.130.10">
    <property type="entry name" value="TonB-dependent receptor, plug domain"/>
    <property type="match status" value="1"/>
</dbReference>
<dbReference type="AlphaFoldDB" id="A0A133XL20"/>
<dbReference type="InterPro" id="IPR012910">
    <property type="entry name" value="Plug_dom"/>
</dbReference>
<dbReference type="InterPro" id="IPR000531">
    <property type="entry name" value="Beta-barrel_TonB"/>
</dbReference>
<keyword evidence="9 16" id="KW-0675">Receptor</keyword>
<evidence type="ECO:0000256" key="2">
    <source>
        <dbReference type="ARBA" id="ARBA00009810"/>
    </source>
</evidence>
<evidence type="ECO:0000256" key="1">
    <source>
        <dbReference type="ARBA" id="ARBA00004571"/>
    </source>
</evidence>
<gene>
    <name evidence="16" type="ORF">AT959_04485</name>
</gene>
<evidence type="ECO:0000256" key="7">
    <source>
        <dbReference type="ARBA" id="ARBA00023077"/>
    </source>
</evidence>
<dbReference type="InterPro" id="IPR036942">
    <property type="entry name" value="Beta-barrel_TonB_sf"/>
</dbReference>
<keyword evidence="6 13" id="KW-0732">Signal</keyword>
<feature type="chain" id="PRO_5007459815" evidence="13">
    <location>
        <begin position="23"/>
        <end position="723"/>
    </location>
</feature>
<evidence type="ECO:0000259" key="14">
    <source>
        <dbReference type="Pfam" id="PF00593"/>
    </source>
</evidence>
<evidence type="ECO:0000256" key="10">
    <source>
        <dbReference type="ARBA" id="ARBA00023237"/>
    </source>
</evidence>
<dbReference type="Pfam" id="PF07715">
    <property type="entry name" value="Plug"/>
    <property type="match status" value="1"/>
</dbReference>
<evidence type="ECO:0000256" key="3">
    <source>
        <dbReference type="ARBA" id="ARBA00022448"/>
    </source>
</evidence>
<feature type="domain" description="TonB-dependent receptor plug" evidence="15">
    <location>
        <begin position="53"/>
        <end position="160"/>
    </location>
</feature>
<dbReference type="GO" id="GO:0009279">
    <property type="term" value="C:cell outer membrane"/>
    <property type="evidence" value="ECO:0007669"/>
    <property type="project" value="UniProtKB-SubCell"/>
</dbReference>
<dbReference type="GO" id="GO:0015344">
    <property type="term" value="F:siderophore uptake transmembrane transporter activity"/>
    <property type="evidence" value="ECO:0007669"/>
    <property type="project" value="TreeGrafter"/>
</dbReference>
<keyword evidence="5 11" id="KW-0812">Transmembrane</keyword>
<comment type="similarity">
    <text evidence="2 11 12">Belongs to the TonB-dependent receptor family.</text>
</comment>
<dbReference type="Gene3D" id="2.40.170.20">
    <property type="entry name" value="TonB-dependent receptor, beta-barrel domain"/>
    <property type="match status" value="1"/>
</dbReference>
<evidence type="ECO:0000256" key="11">
    <source>
        <dbReference type="PROSITE-ProRule" id="PRU01360"/>
    </source>
</evidence>
<feature type="signal peptide" evidence="13">
    <location>
        <begin position="1"/>
        <end position="22"/>
    </location>
</feature>
<evidence type="ECO:0000256" key="9">
    <source>
        <dbReference type="ARBA" id="ARBA00023170"/>
    </source>
</evidence>
<evidence type="ECO:0000256" key="5">
    <source>
        <dbReference type="ARBA" id="ARBA00022692"/>
    </source>
</evidence>
<evidence type="ECO:0000313" key="17">
    <source>
        <dbReference type="Proteomes" id="UP000070186"/>
    </source>
</evidence>
<dbReference type="CDD" id="cd01347">
    <property type="entry name" value="ligand_gated_channel"/>
    <property type="match status" value="1"/>
</dbReference>
<dbReference type="EMBL" id="LODL01000010">
    <property type="protein sequence ID" value="KXB31627.1"/>
    <property type="molecule type" value="Genomic_DNA"/>
</dbReference>
<accession>A0A133XL20</accession>
<evidence type="ECO:0000256" key="4">
    <source>
        <dbReference type="ARBA" id="ARBA00022452"/>
    </source>
</evidence>
<dbReference type="GO" id="GO:0044718">
    <property type="term" value="P:siderophore transmembrane transport"/>
    <property type="evidence" value="ECO:0007669"/>
    <property type="project" value="TreeGrafter"/>
</dbReference>
<keyword evidence="8 11" id="KW-0472">Membrane</keyword>
<keyword evidence="7 12" id="KW-0798">TonB box</keyword>
<comment type="caution">
    <text evidence="16">The sequence shown here is derived from an EMBL/GenBank/DDBJ whole genome shotgun (WGS) entry which is preliminary data.</text>
</comment>
<comment type="subcellular location">
    <subcellularLocation>
        <location evidence="1 11">Cell outer membrane</location>
        <topology evidence="1 11">Multi-pass membrane protein</topology>
    </subcellularLocation>
</comment>
<dbReference type="PANTHER" id="PTHR30069:SF29">
    <property type="entry name" value="HEMOGLOBIN AND HEMOGLOBIN-HAPTOGLOBIN-BINDING PROTEIN 1-RELATED"/>
    <property type="match status" value="1"/>
</dbReference>
<dbReference type="Proteomes" id="UP000070186">
    <property type="component" value="Unassembled WGS sequence"/>
</dbReference>
<proteinExistence type="inferred from homology"/>
<dbReference type="Pfam" id="PF00593">
    <property type="entry name" value="TonB_dep_Rec_b-barrel"/>
    <property type="match status" value="1"/>
</dbReference>
<evidence type="ECO:0000259" key="15">
    <source>
        <dbReference type="Pfam" id="PF07715"/>
    </source>
</evidence>
<dbReference type="InterPro" id="IPR037066">
    <property type="entry name" value="Plug_dom_sf"/>
</dbReference>
<name>A0A133XL20_9RHOO</name>
<evidence type="ECO:0000256" key="8">
    <source>
        <dbReference type="ARBA" id="ARBA00023136"/>
    </source>
</evidence>
<dbReference type="PANTHER" id="PTHR30069">
    <property type="entry name" value="TONB-DEPENDENT OUTER MEMBRANE RECEPTOR"/>
    <property type="match status" value="1"/>
</dbReference>
<keyword evidence="10 11" id="KW-0998">Cell outer membrane</keyword>
<keyword evidence="3 11" id="KW-0813">Transport</keyword>